<feature type="domain" description="Nudix hydrolase" evidence="10">
    <location>
        <begin position="130"/>
        <end position="259"/>
    </location>
</feature>
<evidence type="ECO:0000256" key="6">
    <source>
        <dbReference type="ARBA" id="ARBA00022801"/>
    </source>
</evidence>
<reference evidence="11" key="1">
    <citation type="submission" date="2019-10" db="EMBL/GenBank/DDBJ databases">
        <authorList>
            <consortium name="DOE Joint Genome Institute"/>
            <person name="Kuo A."/>
            <person name="Miyauchi S."/>
            <person name="Kiss E."/>
            <person name="Drula E."/>
            <person name="Kohler A."/>
            <person name="Sanchez-Garcia M."/>
            <person name="Andreopoulos B."/>
            <person name="Barry K.W."/>
            <person name="Bonito G."/>
            <person name="Buee M."/>
            <person name="Carver A."/>
            <person name="Chen C."/>
            <person name="Cichocki N."/>
            <person name="Clum A."/>
            <person name="Culley D."/>
            <person name="Crous P.W."/>
            <person name="Fauchery L."/>
            <person name="Girlanda M."/>
            <person name="Hayes R."/>
            <person name="Keri Z."/>
            <person name="LaButti K."/>
            <person name="Lipzen A."/>
            <person name="Lombard V."/>
            <person name="Magnuson J."/>
            <person name="Maillard F."/>
            <person name="Morin E."/>
            <person name="Murat C."/>
            <person name="Nolan M."/>
            <person name="Ohm R."/>
            <person name="Pangilinan J."/>
            <person name="Pereira M."/>
            <person name="Perotto S."/>
            <person name="Peter M."/>
            <person name="Riley R."/>
            <person name="Sitrit Y."/>
            <person name="Stielow B."/>
            <person name="Szollosi G."/>
            <person name="Zifcakova L."/>
            <person name="Stursova M."/>
            <person name="Spatafora J.W."/>
            <person name="Tedersoo L."/>
            <person name="Vaario L.-M."/>
            <person name="Yamada A."/>
            <person name="Yan M."/>
            <person name="Wang P."/>
            <person name="Xu J."/>
            <person name="Bruns T."/>
            <person name="Baldrian P."/>
            <person name="Vilgalys R."/>
            <person name="Henrissat B."/>
            <person name="Grigoriev I.V."/>
            <person name="Hibbett D."/>
            <person name="Nagy L.G."/>
            <person name="Martin F.M."/>
        </authorList>
    </citation>
    <scope>NUCLEOTIDE SEQUENCE</scope>
    <source>
        <strain evidence="11">Prilba</strain>
    </source>
</reference>
<feature type="region of interest" description="Disordered" evidence="9">
    <location>
        <begin position="309"/>
        <end position="335"/>
    </location>
</feature>
<dbReference type="Gene3D" id="1.10.10.1050">
    <property type="entry name" value="Dcp2, box A domain"/>
    <property type="match status" value="1"/>
</dbReference>
<dbReference type="InterPro" id="IPR020084">
    <property type="entry name" value="NUDIX_hydrolase_CS"/>
</dbReference>
<comment type="subcellular location">
    <subcellularLocation>
        <location evidence="2">Cytoplasm</location>
    </subcellularLocation>
</comment>
<dbReference type="GO" id="GO:0003723">
    <property type="term" value="F:RNA binding"/>
    <property type="evidence" value="ECO:0007669"/>
    <property type="project" value="UniProtKB-KW"/>
</dbReference>
<keyword evidence="8" id="KW-0464">Manganese</keyword>
<sequence>MASSSSSSPELSHPLHTHPPNPYKYTTIEEVLDDLSRLALIQLLLGCDPSVPSRFILNLPDGELASLERICFQVEQAHWYYEDFIREENPKFPSLHLKKFSEMFFHACPLLERWRGDHDGAFDHFMRYKTRVPVCGAIMLNDTWDKVVLVKGWKSSSGWGFPKGKINQNEPSHECAVREVAEETGYNLAGMINPESVIEMEIREQQISLFVVPGIPEDFHFETKTRKEISKIEWFRLVDLPTWKRNKAVPGKFYLISPFIGPLKAFINEHKPRKPSRRTQRPKDIRPKHEFPDESDASAIEFQSCPPTHLDATAQESSSQTSSADNGDPQTPSPLYSEAVVTHVDVAQTTESNGLNSTAVDPHFARLLSALTQSATTNGNDDGKLDCIPPASAAIHPSSVSPVADATLNGGPRTREVLISNAVGDSATMTHTRHPSKPFKPSSATVPINDTYRLSNPSSGPRVSSPLPSSQSTVTPGLVTSQSPTSKSPSHSRRSSMITADLSPYLARPAGIPMNGKQLKQLALLEAIADESSRMTLAPAVQSSSPHGASPALIHALPPSNTVVSHNFTNLSPMYSNTHGPYLPIPQTGPLNPPSPNNGLAVRPRSSNSFRPVPNYPPRPFNTRGSMNQAQLVSAVSGTSYPYAPTPSLHRSPIPPMPNLNFHSPSTYPPPPVATVVTGAPTFRTGPYPPAIGRVPPPPLPVLSSQAISGPTVTQGLLPTPGGSSNFLFSRSTANSQNSQLLSILNRGSGQ</sequence>
<dbReference type="SMART" id="SM01125">
    <property type="entry name" value="DCP2"/>
    <property type="match status" value="1"/>
</dbReference>
<feature type="compositionally biased region" description="Basic residues" evidence="9">
    <location>
        <begin position="271"/>
        <end position="280"/>
    </location>
</feature>
<proteinExistence type="inferred from homology"/>
<evidence type="ECO:0000256" key="7">
    <source>
        <dbReference type="ARBA" id="ARBA00022884"/>
    </source>
</evidence>
<keyword evidence="6" id="KW-0378">Hydrolase</keyword>
<keyword evidence="7" id="KW-0694">RNA-binding</keyword>
<dbReference type="EMBL" id="WHVB01000006">
    <property type="protein sequence ID" value="KAF8481933.1"/>
    <property type="molecule type" value="Genomic_DNA"/>
</dbReference>
<dbReference type="Proteomes" id="UP000759537">
    <property type="component" value="Unassembled WGS sequence"/>
</dbReference>
<keyword evidence="5" id="KW-0479">Metal-binding</keyword>
<dbReference type="OrthoDB" id="18996at2759"/>
<comment type="cofactor">
    <cofactor evidence="1">
        <name>Mn(2+)</name>
        <dbReference type="ChEBI" id="CHEBI:29035"/>
    </cofactor>
</comment>
<dbReference type="InterPro" id="IPR044099">
    <property type="entry name" value="Dcp2_NUDIX"/>
</dbReference>
<dbReference type="PROSITE" id="PS00893">
    <property type="entry name" value="NUDIX_BOX"/>
    <property type="match status" value="1"/>
</dbReference>
<dbReference type="Pfam" id="PF00293">
    <property type="entry name" value="NUDIX"/>
    <property type="match status" value="1"/>
</dbReference>
<evidence type="ECO:0000256" key="2">
    <source>
        <dbReference type="ARBA" id="ARBA00004496"/>
    </source>
</evidence>
<dbReference type="GO" id="GO:0140933">
    <property type="term" value="F:5'-(N(7)-methylguanosine 5'-triphospho)-[mRNA] hydrolase activity"/>
    <property type="evidence" value="ECO:0007669"/>
    <property type="project" value="InterPro"/>
</dbReference>
<feature type="compositionally biased region" description="Low complexity" evidence="9">
    <location>
        <begin position="312"/>
        <end position="324"/>
    </location>
</feature>
<evidence type="ECO:0000313" key="11">
    <source>
        <dbReference type="EMBL" id="KAF8481933.1"/>
    </source>
</evidence>
<feature type="compositionally biased region" description="Basic and acidic residues" evidence="9">
    <location>
        <begin position="281"/>
        <end position="292"/>
    </location>
</feature>
<evidence type="ECO:0000256" key="4">
    <source>
        <dbReference type="ARBA" id="ARBA00022490"/>
    </source>
</evidence>
<dbReference type="PANTHER" id="PTHR23114:SF17">
    <property type="entry name" value="M7GPPPN-MRNA HYDROLASE"/>
    <property type="match status" value="1"/>
</dbReference>
<feature type="region of interest" description="Disordered" evidence="9">
    <location>
        <begin position="426"/>
        <end position="497"/>
    </location>
</feature>
<comment type="similarity">
    <text evidence="3">Belongs to the Nudix hydrolase family. DCP2 subfamily.</text>
</comment>
<organism evidence="11 12">
    <name type="scientific">Russula ochroleuca</name>
    <dbReference type="NCBI Taxonomy" id="152965"/>
    <lineage>
        <taxon>Eukaryota</taxon>
        <taxon>Fungi</taxon>
        <taxon>Dikarya</taxon>
        <taxon>Basidiomycota</taxon>
        <taxon>Agaricomycotina</taxon>
        <taxon>Agaricomycetes</taxon>
        <taxon>Russulales</taxon>
        <taxon>Russulaceae</taxon>
        <taxon>Russula</taxon>
    </lineage>
</organism>
<accession>A0A9P5MYJ9</accession>
<feature type="region of interest" description="Disordered" evidence="9">
    <location>
        <begin position="1"/>
        <end position="21"/>
    </location>
</feature>
<evidence type="ECO:0000256" key="5">
    <source>
        <dbReference type="ARBA" id="ARBA00022723"/>
    </source>
</evidence>
<dbReference type="GO" id="GO:0000184">
    <property type="term" value="P:nuclear-transcribed mRNA catabolic process, nonsense-mediated decay"/>
    <property type="evidence" value="ECO:0007669"/>
    <property type="project" value="InterPro"/>
</dbReference>
<dbReference type="InterPro" id="IPR015797">
    <property type="entry name" value="NUDIX_hydrolase-like_dom_sf"/>
</dbReference>
<dbReference type="CDD" id="cd03672">
    <property type="entry name" value="NUDIX_Dcp2p_Nudt20"/>
    <property type="match status" value="1"/>
</dbReference>
<dbReference type="Gene3D" id="3.90.79.10">
    <property type="entry name" value="Nucleoside Triphosphate Pyrophosphohydrolase"/>
    <property type="match status" value="1"/>
</dbReference>
<dbReference type="PROSITE" id="PS51462">
    <property type="entry name" value="NUDIX"/>
    <property type="match status" value="1"/>
</dbReference>
<feature type="compositionally biased region" description="Low complexity" evidence="9">
    <location>
        <begin position="480"/>
        <end position="489"/>
    </location>
</feature>
<evidence type="ECO:0000259" key="10">
    <source>
        <dbReference type="PROSITE" id="PS51462"/>
    </source>
</evidence>
<name>A0A9P5MYJ9_9AGAM</name>
<dbReference type="InterPro" id="IPR036189">
    <property type="entry name" value="DCP2_BoxA_sf"/>
</dbReference>
<keyword evidence="12" id="KW-1185">Reference proteome</keyword>
<evidence type="ECO:0000256" key="1">
    <source>
        <dbReference type="ARBA" id="ARBA00001936"/>
    </source>
</evidence>
<feature type="region of interest" description="Disordered" evidence="9">
    <location>
        <begin position="267"/>
        <end position="295"/>
    </location>
</feature>
<dbReference type="PANTHER" id="PTHR23114">
    <property type="entry name" value="M7GPPPN-MRNA HYDROLASE"/>
    <property type="match status" value="1"/>
</dbReference>
<feature type="compositionally biased region" description="Polar residues" evidence="9">
    <location>
        <begin position="442"/>
        <end position="479"/>
    </location>
</feature>
<evidence type="ECO:0000313" key="12">
    <source>
        <dbReference type="Proteomes" id="UP000759537"/>
    </source>
</evidence>
<dbReference type="SUPFAM" id="SSF140586">
    <property type="entry name" value="Dcp2 domain-like"/>
    <property type="match status" value="1"/>
</dbReference>
<dbReference type="GO" id="GO:0030145">
    <property type="term" value="F:manganese ion binding"/>
    <property type="evidence" value="ECO:0007669"/>
    <property type="project" value="InterPro"/>
</dbReference>
<gene>
    <name evidence="11" type="ORF">DFH94DRAFT_826358</name>
</gene>
<evidence type="ECO:0000256" key="8">
    <source>
        <dbReference type="ARBA" id="ARBA00023211"/>
    </source>
</evidence>
<evidence type="ECO:0000256" key="3">
    <source>
        <dbReference type="ARBA" id="ARBA00005279"/>
    </source>
</evidence>
<protein>
    <submittedName>
        <fullName evidence="11">Pyrophosphatase DCP2</fullName>
    </submittedName>
</protein>
<dbReference type="GO" id="GO:0000290">
    <property type="term" value="P:deadenylation-dependent decapping of nuclear-transcribed mRNA"/>
    <property type="evidence" value="ECO:0007669"/>
    <property type="project" value="InterPro"/>
</dbReference>
<comment type="caution">
    <text evidence="11">The sequence shown here is derived from an EMBL/GenBank/DDBJ whole genome shotgun (WGS) entry which is preliminary data.</text>
</comment>
<dbReference type="GO" id="GO:0000932">
    <property type="term" value="C:P-body"/>
    <property type="evidence" value="ECO:0007669"/>
    <property type="project" value="TreeGrafter"/>
</dbReference>
<dbReference type="InterPro" id="IPR000086">
    <property type="entry name" value="NUDIX_hydrolase_dom"/>
</dbReference>
<dbReference type="FunFam" id="3.90.79.10:FF:000003">
    <property type="entry name" value="M7GpppN-mRNA hydrolase isoform 2"/>
    <property type="match status" value="1"/>
</dbReference>
<dbReference type="Pfam" id="PF05026">
    <property type="entry name" value="DCP2"/>
    <property type="match status" value="1"/>
</dbReference>
<feature type="region of interest" description="Disordered" evidence="9">
    <location>
        <begin position="585"/>
        <end position="613"/>
    </location>
</feature>
<dbReference type="SUPFAM" id="SSF55811">
    <property type="entry name" value="Nudix"/>
    <property type="match status" value="1"/>
</dbReference>
<feature type="compositionally biased region" description="Low complexity" evidence="9">
    <location>
        <begin position="1"/>
        <end position="14"/>
    </location>
</feature>
<dbReference type="InterPro" id="IPR007722">
    <property type="entry name" value="DCP2_BoxA"/>
</dbReference>
<reference evidence="11" key="2">
    <citation type="journal article" date="2020" name="Nat. Commun.">
        <title>Large-scale genome sequencing of mycorrhizal fungi provides insights into the early evolution of symbiotic traits.</title>
        <authorList>
            <person name="Miyauchi S."/>
            <person name="Kiss E."/>
            <person name="Kuo A."/>
            <person name="Drula E."/>
            <person name="Kohler A."/>
            <person name="Sanchez-Garcia M."/>
            <person name="Morin E."/>
            <person name="Andreopoulos B."/>
            <person name="Barry K.W."/>
            <person name="Bonito G."/>
            <person name="Buee M."/>
            <person name="Carver A."/>
            <person name="Chen C."/>
            <person name="Cichocki N."/>
            <person name="Clum A."/>
            <person name="Culley D."/>
            <person name="Crous P.W."/>
            <person name="Fauchery L."/>
            <person name="Girlanda M."/>
            <person name="Hayes R.D."/>
            <person name="Keri Z."/>
            <person name="LaButti K."/>
            <person name="Lipzen A."/>
            <person name="Lombard V."/>
            <person name="Magnuson J."/>
            <person name="Maillard F."/>
            <person name="Murat C."/>
            <person name="Nolan M."/>
            <person name="Ohm R.A."/>
            <person name="Pangilinan J."/>
            <person name="Pereira M.F."/>
            <person name="Perotto S."/>
            <person name="Peter M."/>
            <person name="Pfister S."/>
            <person name="Riley R."/>
            <person name="Sitrit Y."/>
            <person name="Stielow J.B."/>
            <person name="Szollosi G."/>
            <person name="Zifcakova L."/>
            <person name="Stursova M."/>
            <person name="Spatafora J.W."/>
            <person name="Tedersoo L."/>
            <person name="Vaario L.M."/>
            <person name="Yamada A."/>
            <person name="Yan M."/>
            <person name="Wang P."/>
            <person name="Xu J."/>
            <person name="Bruns T."/>
            <person name="Baldrian P."/>
            <person name="Vilgalys R."/>
            <person name="Dunand C."/>
            <person name="Henrissat B."/>
            <person name="Grigoriev I.V."/>
            <person name="Hibbett D."/>
            <person name="Nagy L.G."/>
            <person name="Martin F.M."/>
        </authorList>
    </citation>
    <scope>NUCLEOTIDE SEQUENCE</scope>
    <source>
        <strain evidence="11">Prilba</strain>
    </source>
</reference>
<evidence type="ECO:0000256" key="9">
    <source>
        <dbReference type="SAM" id="MobiDB-lite"/>
    </source>
</evidence>
<dbReference type="AlphaFoldDB" id="A0A9P5MYJ9"/>
<keyword evidence="4" id="KW-0963">Cytoplasm</keyword>